<proteinExistence type="predicted"/>
<feature type="non-terminal residue" evidence="1">
    <location>
        <position position="40"/>
    </location>
</feature>
<reference evidence="1" key="1">
    <citation type="submission" date="2018-05" db="EMBL/GenBank/DDBJ databases">
        <authorList>
            <person name="Lanie J.A."/>
            <person name="Ng W.-L."/>
            <person name="Kazmierczak K.M."/>
            <person name="Andrzejewski T.M."/>
            <person name="Davidsen T.M."/>
            <person name="Wayne K.J."/>
            <person name="Tettelin H."/>
            <person name="Glass J.I."/>
            <person name="Rusch D."/>
            <person name="Podicherti R."/>
            <person name="Tsui H.-C.T."/>
            <person name="Winkler M.E."/>
        </authorList>
    </citation>
    <scope>NUCLEOTIDE SEQUENCE</scope>
</reference>
<sequence>VPAQLTGGLIDSSNFLADPEALRASLQENGYLLLRGAIAR</sequence>
<gene>
    <name evidence="1" type="ORF">METZ01_LOCUS389649</name>
</gene>
<evidence type="ECO:0000313" key="1">
    <source>
        <dbReference type="EMBL" id="SVD36795.1"/>
    </source>
</evidence>
<accession>A0A382USL7</accession>
<protein>
    <submittedName>
        <fullName evidence="1">Uncharacterized protein</fullName>
    </submittedName>
</protein>
<feature type="non-terminal residue" evidence="1">
    <location>
        <position position="1"/>
    </location>
</feature>
<dbReference type="Gene3D" id="2.60.120.620">
    <property type="entry name" value="q2cbj1_9rhob like domain"/>
    <property type="match status" value="1"/>
</dbReference>
<dbReference type="EMBL" id="UINC01146204">
    <property type="protein sequence ID" value="SVD36795.1"/>
    <property type="molecule type" value="Genomic_DNA"/>
</dbReference>
<organism evidence="1">
    <name type="scientific">marine metagenome</name>
    <dbReference type="NCBI Taxonomy" id="408172"/>
    <lineage>
        <taxon>unclassified sequences</taxon>
        <taxon>metagenomes</taxon>
        <taxon>ecological metagenomes</taxon>
    </lineage>
</organism>
<name>A0A382USL7_9ZZZZ</name>
<dbReference type="AlphaFoldDB" id="A0A382USL7"/>